<comment type="caution">
    <text evidence="1">The sequence shown here is derived from an EMBL/GenBank/DDBJ whole genome shotgun (WGS) entry which is preliminary data.</text>
</comment>
<dbReference type="EMBL" id="BGPR01000265">
    <property type="protein sequence ID" value="GBM09119.1"/>
    <property type="molecule type" value="Genomic_DNA"/>
</dbReference>
<reference evidence="1 2" key="1">
    <citation type="journal article" date="2019" name="Sci. Rep.">
        <title>Orb-weaving spider Araneus ventricosus genome elucidates the spidroin gene catalogue.</title>
        <authorList>
            <person name="Kono N."/>
            <person name="Nakamura H."/>
            <person name="Ohtoshi R."/>
            <person name="Moran D.A.P."/>
            <person name="Shinohara A."/>
            <person name="Yoshida Y."/>
            <person name="Fujiwara M."/>
            <person name="Mori M."/>
            <person name="Tomita M."/>
            <person name="Arakawa K."/>
        </authorList>
    </citation>
    <scope>NUCLEOTIDE SEQUENCE [LARGE SCALE GENOMIC DNA]</scope>
</reference>
<gene>
    <name evidence="1" type="ORF">AVEN_5298_1</name>
</gene>
<name>A0A4Y2CYD5_ARAVE</name>
<evidence type="ECO:0000313" key="1">
    <source>
        <dbReference type="EMBL" id="GBM09119.1"/>
    </source>
</evidence>
<dbReference type="AlphaFoldDB" id="A0A4Y2CYD5"/>
<sequence length="94" mass="10981">MTTKTAAHPSPNIHVTPKEGHFTFDIRFKAGHSLLFQNGIFGTREGKTNHQGRKPAKFGTNDLKWWNSKELRRQFTPFPNWKFWNTGRKKQQSV</sequence>
<proteinExistence type="predicted"/>
<evidence type="ECO:0000313" key="2">
    <source>
        <dbReference type="Proteomes" id="UP000499080"/>
    </source>
</evidence>
<protein>
    <submittedName>
        <fullName evidence="1">Uncharacterized protein</fullName>
    </submittedName>
</protein>
<organism evidence="1 2">
    <name type="scientific">Araneus ventricosus</name>
    <name type="common">Orbweaver spider</name>
    <name type="synonym">Epeira ventricosa</name>
    <dbReference type="NCBI Taxonomy" id="182803"/>
    <lineage>
        <taxon>Eukaryota</taxon>
        <taxon>Metazoa</taxon>
        <taxon>Ecdysozoa</taxon>
        <taxon>Arthropoda</taxon>
        <taxon>Chelicerata</taxon>
        <taxon>Arachnida</taxon>
        <taxon>Araneae</taxon>
        <taxon>Araneomorphae</taxon>
        <taxon>Entelegynae</taxon>
        <taxon>Araneoidea</taxon>
        <taxon>Araneidae</taxon>
        <taxon>Araneus</taxon>
    </lineage>
</organism>
<accession>A0A4Y2CYD5</accession>
<keyword evidence="2" id="KW-1185">Reference proteome</keyword>
<dbReference type="Proteomes" id="UP000499080">
    <property type="component" value="Unassembled WGS sequence"/>
</dbReference>